<keyword evidence="11" id="KW-1185">Reference proteome</keyword>
<evidence type="ECO:0000259" key="9">
    <source>
        <dbReference type="Pfam" id="PF21982"/>
    </source>
</evidence>
<feature type="domain" description="RecX first three-helical" evidence="9">
    <location>
        <begin position="81"/>
        <end position="119"/>
    </location>
</feature>
<evidence type="ECO:0000256" key="2">
    <source>
        <dbReference type="ARBA" id="ARBA00004496"/>
    </source>
</evidence>
<dbReference type="InterPro" id="IPR053925">
    <property type="entry name" value="RecX_HTH_3rd"/>
</dbReference>
<evidence type="ECO:0000313" key="11">
    <source>
        <dbReference type="Proteomes" id="UP000193435"/>
    </source>
</evidence>
<accession>A0A1X7NBH2</accession>
<dbReference type="PANTHER" id="PTHR33602:SF1">
    <property type="entry name" value="REGULATORY PROTEIN RECX FAMILY PROTEIN"/>
    <property type="match status" value="1"/>
</dbReference>
<feature type="domain" description="RecX second three-helical" evidence="7">
    <location>
        <begin position="126"/>
        <end position="166"/>
    </location>
</feature>
<sequence>MTDDSFKKIVSSKDLTPDEDLPKITKIETQKRKGRYNIYLDEDYAFPIDEAILVKYALYKGMVISDDFREELESEDGFRKAYTRSLNYLNYGLRSEKEVRDDLAKHEFSDVADEVIEKLEEQGYLDDLMYAESYTRTGANVGGKGPRVIKQELKRRGIAEENIEKASEQYPFDQMVENGIQLAEKVIRRSSQHSTRETNNKLRQNLMQKGFDSDIITQVLEEVTVEKEEDEEYVAIKAQGDKIWRKQAKLKGYKKIQKVKSSLFQKGFTGELINQFIEEKELEDQNE</sequence>
<evidence type="ECO:0000259" key="7">
    <source>
        <dbReference type="Pfam" id="PF02631"/>
    </source>
</evidence>
<dbReference type="Proteomes" id="UP000193435">
    <property type="component" value="Unassembled WGS sequence"/>
</dbReference>
<comment type="similarity">
    <text evidence="3 6">Belongs to the RecX family.</text>
</comment>
<evidence type="ECO:0000256" key="3">
    <source>
        <dbReference type="ARBA" id="ARBA00009695"/>
    </source>
</evidence>
<dbReference type="AlphaFoldDB" id="A0A1X7NBH2"/>
<dbReference type="GO" id="GO:0005737">
    <property type="term" value="C:cytoplasm"/>
    <property type="evidence" value="ECO:0007669"/>
    <property type="project" value="UniProtKB-SubCell"/>
</dbReference>
<dbReference type="Pfam" id="PF02631">
    <property type="entry name" value="RecX_HTH2"/>
    <property type="match status" value="1"/>
</dbReference>
<evidence type="ECO:0000256" key="1">
    <source>
        <dbReference type="ARBA" id="ARBA00003529"/>
    </source>
</evidence>
<proteinExistence type="inferred from homology"/>
<dbReference type="Pfam" id="PF21982">
    <property type="entry name" value="RecX_HTH1"/>
    <property type="match status" value="1"/>
</dbReference>
<dbReference type="STRING" id="1073423.SAMN04488700_1741"/>
<dbReference type="HAMAP" id="MF_01114">
    <property type="entry name" value="RecX"/>
    <property type="match status" value="1"/>
</dbReference>
<evidence type="ECO:0000256" key="6">
    <source>
        <dbReference type="HAMAP-Rule" id="MF_01114"/>
    </source>
</evidence>
<dbReference type="InterPro" id="IPR053926">
    <property type="entry name" value="RecX_HTH_1st"/>
</dbReference>
<comment type="subcellular location">
    <subcellularLocation>
        <location evidence="2 6">Cytoplasm</location>
    </subcellularLocation>
</comment>
<feature type="domain" description="RecX third three-helical" evidence="8">
    <location>
        <begin position="176"/>
        <end position="220"/>
    </location>
</feature>
<dbReference type="EMBL" id="FXBJ01000002">
    <property type="protein sequence ID" value="SMH34965.1"/>
    <property type="molecule type" value="Genomic_DNA"/>
</dbReference>
<dbReference type="Pfam" id="PF21981">
    <property type="entry name" value="RecX_HTH3"/>
    <property type="match status" value="2"/>
</dbReference>
<feature type="domain" description="RecX third three-helical" evidence="8">
    <location>
        <begin position="230"/>
        <end position="277"/>
    </location>
</feature>
<protein>
    <recommendedName>
        <fullName evidence="4 6">Regulatory protein RecX</fullName>
    </recommendedName>
</protein>
<keyword evidence="5 6" id="KW-0963">Cytoplasm</keyword>
<gene>
    <name evidence="6" type="primary">recX</name>
    <name evidence="10" type="ORF">SAMN04488700_1741</name>
</gene>
<evidence type="ECO:0000256" key="4">
    <source>
        <dbReference type="ARBA" id="ARBA00018111"/>
    </source>
</evidence>
<dbReference type="Gene3D" id="1.10.10.10">
    <property type="entry name" value="Winged helix-like DNA-binding domain superfamily/Winged helix DNA-binding domain"/>
    <property type="match status" value="4"/>
</dbReference>
<evidence type="ECO:0000259" key="8">
    <source>
        <dbReference type="Pfam" id="PF21981"/>
    </source>
</evidence>
<dbReference type="RefSeq" id="WP_085559855.1">
    <property type="nucleotide sequence ID" value="NZ_FOAH01000027.1"/>
</dbReference>
<organism evidence="10 11">
    <name type="scientific">Carnobacterium iners</name>
    <dbReference type="NCBI Taxonomy" id="1073423"/>
    <lineage>
        <taxon>Bacteria</taxon>
        <taxon>Bacillati</taxon>
        <taxon>Bacillota</taxon>
        <taxon>Bacilli</taxon>
        <taxon>Lactobacillales</taxon>
        <taxon>Carnobacteriaceae</taxon>
        <taxon>Carnobacterium</taxon>
    </lineage>
</organism>
<evidence type="ECO:0000313" key="10">
    <source>
        <dbReference type="EMBL" id="SMH34965.1"/>
    </source>
</evidence>
<dbReference type="GO" id="GO:0006282">
    <property type="term" value="P:regulation of DNA repair"/>
    <property type="evidence" value="ECO:0007669"/>
    <property type="project" value="UniProtKB-UniRule"/>
</dbReference>
<evidence type="ECO:0000256" key="5">
    <source>
        <dbReference type="ARBA" id="ARBA00022490"/>
    </source>
</evidence>
<reference evidence="10 11" key="1">
    <citation type="submission" date="2017-04" db="EMBL/GenBank/DDBJ databases">
        <authorList>
            <person name="Afonso C.L."/>
            <person name="Miller P.J."/>
            <person name="Scott M.A."/>
            <person name="Spackman E."/>
            <person name="Goraichik I."/>
            <person name="Dimitrov K.M."/>
            <person name="Suarez D.L."/>
            <person name="Swayne D.E."/>
        </authorList>
    </citation>
    <scope>NUCLEOTIDE SEQUENCE [LARGE SCALE GENOMIC DNA]</scope>
    <source>
        <strain evidence="10 11">LMG26642</strain>
    </source>
</reference>
<dbReference type="InterPro" id="IPR053924">
    <property type="entry name" value="RecX_HTH_2nd"/>
</dbReference>
<dbReference type="InterPro" id="IPR003783">
    <property type="entry name" value="Regulatory_RecX"/>
</dbReference>
<dbReference type="PANTHER" id="PTHR33602">
    <property type="entry name" value="REGULATORY PROTEIN RECX FAMILY PROTEIN"/>
    <property type="match status" value="1"/>
</dbReference>
<dbReference type="InterPro" id="IPR036388">
    <property type="entry name" value="WH-like_DNA-bd_sf"/>
</dbReference>
<dbReference type="NCBIfam" id="NF010733">
    <property type="entry name" value="PRK14135.1"/>
    <property type="match status" value="1"/>
</dbReference>
<name>A0A1X7NBH2_9LACT</name>
<comment type="function">
    <text evidence="1 6">Modulates RecA activity.</text>
</comment>